<feature type="transmembrane region" description="Helical" evidence="9">
    <location>
        <begin position="509"/>
        <end position="530"/>
    </location>
</feature>
<dbReference type="InterPro" id="IPR004648">
    <property type="entry name" value="Oligpept_transpt"/>
</dbReference>
<keyword evidence="5" id="KW-0571">Peptide transport</keyword>
<comment type="caution">
    <text evidence="10">The sequence shown here is derived from an EMBL/GenBank/DDBJ whole genome shotgun (WGS) entry which is preliminary data.</text>
</comment>
<dbReference type="NCBIfam" id="TIGR00727">
    <property type="entry name" value="ISP4_OPT"/>
    <property type="match status" value="1"/>
</dbReference>
<evidence type="ECO:0000256" key="7">
    <source>
        <dbReference type="ARBA" id="ARBA00022989"/>
    </source>
</evidence>
<feature type="transmembrane region" description="Helical" evidence="9">
    <location>
        <begin position="170"/>
        <end position="192"/>
    </location>
</feature>
<evidence type="ECO:0000313" key="10">
    <source>
        <dbReference type="EMBL" id="RUP42995.1"/>
    </source>
</evidence>
<dbReference type="PANTHER" id="PTHR22601">
    <property type="entry name" value="ISP4 LIKE PROTEIN"/>
    <property type="match status" value="1"/>
</dbReference>
<dbReference type="Proteomes" id="UP000268093">
    <property type="component" value="Unassembled WGS sequence"/>
</dbReference>
<dbReference type="Pfam" id="PF03169">
    <property type="entry name" value="OPT"/>
    <property type="match status" value="1"/>
</dbReference>
<dbReference type="NCBIfam" id="TIGR00728">
    <property type="entry name" value="OPT_sfam"/>
    <property type="match status" value="1"/>
</dbReference>
<dbReference type="EMBL" id="RBNI01011968">
    <property type="protein sequence ID" value="RUP42995.1"/>
    <property type="molecule type" value="Genomic_DNA"/>
</dbReference>
<feature type="transmembrane region" description="Helical" evidence="9">
    <location>
        <begin position="660"/>
        <end position="679"/>
    </location>
</feature>
<proteinExistence type="inferred from homology"/>
<feature type="transmembrane region" description="Helical" evidence="9">
    <location>
        <begin position="249"/>
        <end position="271"/>
    </location>
</feature>
<dbReference type="AlphaFoldDB" id="A0A433CWN5"/>
<name>A0A433CWN5_9FUNG</name>
<evidence type="ECO:0000256" key="4">
    <source>
        <dbReference type="ARBA" id="ARBA00022692"/>
    </source>
</evidence>
<feature type="transmembrane region" description="Helical" evidence="9">
    <location>
        <begin position="743"/>
        <end position="759"/>
    </location>
</feature>
<sequence>MSWPVTHPPPMEKYPHLSAYNDWQNKSQLSIPNQPTKTAFKASTPSLNSNLAAPLRSAVSAGDNIMDTRPRRTEYLEMSEGSHIIPQLPRTPKLKDEFDFGQKEAGFFCEPLDHLEEENSPIEVVRATVSTKDNRMLPTLTFRFWVLSFFFISLGSSLNGFYYFKNLSGYYFGISFVQLASYTMGKALASWLPTREFHLFGFRFSLNPGPFSLKEHALIGIAGGIAADYPSSLDALMTMQVYYGANYGYHFAAIFVISSQLLGYGMVGFFWRYLVEPAHMIWPDTLVATAFYNTLHEHKSNFTRNLSRTTLFMLVFGFTFVYQLLPLYVMPILSSMALLCWIKPGNGILQVFGSGYSGLGLLDISLDWNAISATLNPLYIPFWSQCNFFFGFCTALWVICTSFYLTNTMSAQSYPILSSNIYNSTHHRFDPKSIMTSNGEVNEPLLQASMPMYISPFFSMVYGVSFMGLSAIVAHFFVYFLPDVLVQWRGNWKPDIHTKLMKRYKETPFMWFIILFTFSLALSIVLCTVWQGVGLPWYGLLLCVAFSILMTLPVGLVQGISGFQMGLNVLTEQICGYIFPGRPVTNMVFKTYGYNSMYQCLSYIRYGKLSHYLKIPPRVLFIVQIYASVVSAIITWITTQCILERNHSDIMASLDDPSSPWTLQSITMYYSVSVIWGAIGPTRFFGSGTPYSGLLWFYLVGIALPPLLYLLQRWQPRMEFLKFINIPIICIGVTTVPETYTNFVTVAFVIGFVFQFWLYRWKHDWWKKYNYVLAAAVDSGTQICGMAIFLFLTSPNLVFPQWWGNNNDDPEQCG</sequence>
<evidence type="ECO:0000256" key="6">
    <source>
        <dbReference type="ARBA" id="ARBA00022927"/>
    </source>
</evidence>
<feature type="transmembrane region" description="Helical" evidence="9">
    <location>
        <begin position="457"/>
        <end position="481"/>
    </location>
</feature>
<feature type="transmembrane region" description="Helical" evidence="9">
    <location>
        <begin position="691"/>
        <end position="711"/>
    </location>
</feature>
<feature type="transmembrane region" description="Helical" evidence="9">
    <location>
        <begin position="771"/>
        <end position="792"/>
    </location>
</feature>
<feature type="transmembrane region" description="Helical" evidence="9">
    <location>
        <begin position="144"/>
        <end position="164"/>
    </location>
</feature>
<feature type="transmembrane region" description="Helical" evidence="9">
    <location>
        <begin position="537"/>
        <end position="560"/>
    </location>
</feature>
<dbReference type="GO" id="GO:0015031">
    <property type="term" value="P:protein transport"/>
    <property type="evidence" value="ECO:0007669"/>
    <property type="project" value="UniProtKB-KW"/>
</dbReference>
<keyword evidence="8 9" id="KW-0472">Membrane</keyword>
<gene>
    <name evidence="10" type="ORF">BC936DRAFT_137795</name>
</gene>
<keyword evidence="6" id="KW-0653">Protein transport</keyword>
<keyword evidence="11" id="KW-1185">Reference proteome</keyword>
<reference evidence="10 11" key="1">
    <citation type="journal article" date="2018" name="New Phytol.">
        <title>Phylogenomics of Endogonaceae and evolution of mycorrhizas within Mucoromycota.</title>
        <authorList>
            <person name="Chang Y."/>
            <person name="Desiro A."/>
            <person name="Na H."/>
            <person name="Sandor L."/>
            <person name="Lipzen A."/>
            <person name="Clum A."/>
            <person name="Barry K."/>
            <person name="Grigoriev I.V."/>
            <person name="Martin F.M."/>
            <person name="Stajich J.E."/>
            <person name="Smith M.E."/>
            <person name="Bonito G."/>
            <person name="Spatafora J.W."/>
        </authorList>
    </citation>
    <scope>NUCLEOTIDE SEQUENCE [LARGE SCALE GENOMIC DNA]</scope>
    <source>
        <strain evidence="10 11">GMNB39</strain>
    </source>
</reference>
<feature type="transmembrane region" description="Helical" evidence="9">
    <location>
        <begin position="382"/>
        <end position="405"/>
    </location>
</feature>
<feature type="transmembrane region" description="Helical" evidence="9">
    <location>
        <begin position="619"/>
        <end position="639"/>
    </location>
</feature>
<feature type="transmembrane region" description="Helical" evidence="9">
    <location>
        <begin position="720"/>
        <end position="737"/>
    </location>
</feature>
<feature type="transmembrane region" description="Helical" evidence="9">
    <location>
        <begin position="309"/>
        <end position="329"/>
    </location>
</feature>
<evidence type="ECO:0000256" key="9">
    <source>
        <dbReference type="SAM" id="Phobius"/>
    </source>
</evidence>
<dbReference type="GO" id="GO:0016020">
    <property type="term" value="C:membrane"/>
    <property type="evidence" value="ECO:0007669"/>
    <property type="project" value="UniProtKB-SubCell"/>
</dbReference>
<evidence type="ECO:0000256" key="2">
    <source>
        <dbReference type="ARBA" id="ARBA00008807"/>
    </source>
</evidence>
<comment type="subcellular location">
    <subcellularLocation>
        <location evidence="1">Membrane</location>
        <topology evidence="1">Multi-pass membrane protein</topology>
    </subcellularLocation>
</comment>
<evidence type="ECO:0000313" key="11">
    <source>
        <dbReference type="Proteomes" id="UP000268093"/>
    </source>
</evidence>
<dbReference type="GO" id="GO:0035673">
    <property type="term" value="F:oligopeptide transmembrane transporter activity"/>
    <property type="evidence" value="ECO:0007669"/>
    <property type="project" value="InterPro"/>
</dbReference>
<evidence type="ECO:0000256" key="5">
    <source>
        <dbReference type="ARBA" id="ARBA00022856"/>
    </source>
</evidence>
<accession>A0A433CWN5</accession>
<protein>
    <submittedName>
        <fullName evidence="10">OPT oligopeptide transporter protein-domain-containing protein</fullName>
    </submittedName>
</protein>
<organism evidence="10 11">
    <name type="scientific">Jimgerdemannia flammicorona</name>
    <dbReference type="NCBI Taxonomy" id="994334"/>
    <lineage>
        <taxon>Eukaryota</taxon>
        <taxon>Fungi</taxon>
        <taxon>Fungi incertae sedis</taxon>
        <taxon>Mucoromycota</taxon>
        <taxon>Mucoromycotina</taxon>
        <taxon>Endogonomycetes</taxon>
        <taxon>Endogonales</taxon>
        <taxon>Endogonaceae</taxon>
        <taxon>Jimgerdemannia</taxon>
    </lineage>
</organism>
<keyword evidence="3" id="KW-0813">Transport</keyword>
<keyword evidence="4 9" id="KW-0812">Transmembrane</keyword>
<evidence type="ECO:0000256" key="8">
    <source>
        <dbReference type="ARBA" id="ARBA00023136"/>
    </source>
</evidence>
<evidence type="ECO:0000256" key="3">
    <source>
        <dbReference type="ARBA" id="ARBA00022448"/>
    </source>
</evidence>
<comment type="similarity">
    <text evidence="2">Belongs to the oligopeptide OPT transporter family.</text>
</comment>
<evidence type="ECO:0000256" key="1">
    <source>
        <dbReference type="ARBA" id="ARBA00004141"/>
    </source>
</evidence>
<dbReference type="InterPro" id="IPR004813">
    <property type="entry name" value="OPT"/>
</dbReference>
<keyword evidence="7 9" id="KW-1133">Transmembrane helix</keyword>
<dbReference type="OrthoDB" id="9986677at2759"/>